<dbReference type="PANTHER" id="PTHR30085">
    <property type="entry name" value="AMINO ACID ABC TRANSPORTER PERMEASE"/>
    <property type="match status" value="1"/>
</dbReference>
<evidence type="ECO:0000259" key="5">
    <source>
        <dbReference type="SMART" id="SM00062"/>
    </source>
</evidence>
<evidence type="ECO:0000313" key="6">
    <source>
        <dbReference type="EMBL" id="RDU66555.1"/>
    </source>
</evidence>
<feature type="region of interest" description="Disordered" evidence="4">
    <location>
        <begin position="15"/>
        <end position="39"/>
    </location>
</feature>
<dbReference type="CDD" id="cd13694">
    <property type="entry name" value="PBP2_Cysteine"/>
    <property type="match status" value="1"/>
</dbReference>
<evidence type="ECO:0000256" key="2">
    <source>
        <dbReference type="ARBA" id="ARBA00022448"/>
    </source>
</evidence>
<dbReference type="Pfam" id="PF00497">
    <property type="entry name" value="SBP_bac_3"/>
    <property type="match status" value="1"/>
</dbReference>
<organism evidence="6 7">
    <name type="scientific">Helicobacter didelphidarum</name>
    <dbReference type="NCBI Taxonomy" id="2040648"/>
    <lineage>
        <taxon>Bacteria</taxon>
        <taxon>Pseudomonadati</taxon>
        <taxon>Campylobacterota</taxon>
        <taxon>Epsilonproteobacteria</taxon>
        <taxon>Campylobacterales</taxon>
        <taxon>Helicobacteraceae</taxon>
        <taxon>Helicobacter</taxon>
    </lineage>
</organism>
<dbReference type="SUPFAM" id="SSF53850">
    <property type="entry name" value="Periplasmic binding protein-like II"/>
    <property type="match status" value="1"/>
</dbReference>
<evidence type="ECO:0000256" key="3">
    <source>
        <dbReference type="ARBA" id="ARBA00022729"/>
    </source>
</evidence>
<dbReference type="OrthoDB" id="368476at2"/>
<evidence type="ECO:0000256" key="1">
    <source>
        <dbReference type="ARBA" id="ARBA00010333"/>
    </source>
</evidence>
<dbReference type="SMART" id="SM00062">
    <property type="entry name" value="PBPb"/>
    <property type="match status" value="1"/>
</dbReference>
<reference evidence="6 7" key="1">
    <citation type="submission" date="2018-04" db="EMBL/GenBank/DDBJ databases">
        <title>Novel Campyloabacter and Helicobacter Species and Strains.</title>
        <authorList>
            <person name="Mannion A.J."/>
            <person name="Shen Z."/>
            <person name="Fox J.G."/>
        </authorList>
    </citation>
    <scope>NUCLEOTIDE SEQUENCE [LARGE SCALE GENOMIC DNA]</scope>
    <source>
        <strain evidence="6 7">MIT 17-337</strain>
    </source>
</reference>
<keyword evidence="2" id="KW-0813">Transport</keyword>
<comment type="similarity">
    <text evidence="1">Belongs to the bacterial solute-binding protein 3 family.</text>
</comment>
<dbReference type="Proteomes" id="UP000256379">
    <property type="component" value="Unassembled WGS sequence"/>
</dbReference>
<protein>
    <submittedName>
        <fullName evidence="6">Glutamine ABC transporter substrate-binding protein</fullName>
    </submittedName>
</protein>
<keyword evidence="3" id="KW-0732">Signal</keyword>
<evidence type="ECO:0000313" key="7">
    <source>
        <dbReference type="Proteomes" id="UP000256379"/>
    </source>
</evidence>
<evidence type="ECO:0000256" key="4">
    <source>
        <dbReference type="SAM" id="MobiDB-lite"/>
    </source>
</evidence>
<dbReference type="EMBL" id="NXLQ01000004">
    <property type="protein sequence ID" value="RDU66555.1"/>
    <property type="molecule type" value="Genomic_DNA"/>
</dbReference>
<dbReference type="Gene3D" id="3.40.190.10">
    <property type="entry name" value="Periplasmic binding protein-like II"/>
    <property type="match status" value="2"/>
</dbReference>
<proteinExistence type="inferred from homology"/>
<dbReference type="InterPro" id="IPR051455">
    <property type="entry name" value="Bact_solute-bind_prot3"/>
</dbReference>
<accession>A0A3D8INP0</accession>
<keyword evidence="7" id="KW-1185">Reference proteome</keyword>
<dbReference type="GO" id="GO:0030288">
    <property type="term" value="C:outer membrane-bounded periplasmic space"/>
    <property type="evidence" value="ECO:0007669"/>
    <property type="project" value="TreeGrafter"/>
</dbReference>
<feature type="domain" description="Solute-binding protein family 3/N-terminal" evidence="5">
    <location>
        <begin position="49"/>
        <end position="269"/>
    </location>
</feature>
<comment type="caution">
    <text evidence="6">The sequence shown here is derived from an EMBL/GenBank/DDBJ whole genome shotgun (WGS) entry which is preliminary data.</text>
</comment>
<feature type="compositionally biased region" description="Polar residues" evidence="4">
    <location>
        <begin position="16"/>
        <end position="28"/>
    </location>
</feature>
<name>A0A3D8INP0_9HELI</name>
<sequence>MMTGIFSLGLVACGDSKSNSQETSNEKNASVKVSHESQNSLEEIKNRGVIRIGVFSDKPPFGYTNKDGKFDGFDIYIAKRFAKDLLGDESKVEFLPVEAAARLEYLKANKVDVIMANFTQTPERSKIVDFAKPYMKVSLGVVSKNGEITSEEQLYNKTLIVNKGTTADMYFSKKADFNLLKFDQNTETFQAFLQGKGEALSHDSTLLFAWVKDNPAYKVGIAELGEQDVIAPAVKKGNQELLEWLNAEIDTLLQEGFFIKAYKDTLSSAFGNDVKPEMVIFTK</sequence>
<dbReference type="PANTHER" id="PTHR30085:SF6">
    <property type="entry name" value="ABC TRANSPORTER GLUTAMINE-BINDING PROTEIN GLNH"/>
    <property type="match status" value="1"/>
</dbReference>
<dbReference type="AlphaFoldDB" id="A0A3D8INP0"/>
<dbReference type="InterPro" id="IPR001638">
    <property type="entry name" value="Solute-binding_3/MltF_N"/>
</dbReference>
<gene>
    <name evidence="6" type="ORF">CQA53_03420</name>
</gene>
<dbReference type="GO" id="GO:0006865">
    <property type="term" value="P:amino acid transport"/>
    <property type="evidence" value="ECO:0007669"/>
    <property type="project" value="TreeGrafter"/>
</dbReference>
<dbReference type="GO" id="GO:0005576">
    <property type="term" value="C:extracellular region"/>
    <property type="evidence" value="ECO:0007669"/>
    <property type="project" value="TreeGrafter"/>
</dbReference>